<feature type="region of interest" description="Disordered" evidence="1">
    <location>
        <begin position="95"/>
        <end position="125"/>
    </location>
</feature>
<evidence type="ECO:0000313" key="3">
    <source>
        <dbReference type="Proteomes" id="UP001172159"/>
    </source>
</evidence>
<dbReference type="AlphaFoldDB" id="A0AA40DSU6"/>
<keyword evidence="3" id="KW-1185">Reference proteome</keyword>
<gene>
    <name evidence="2" type="ORF">B0T21DRAFT_426304</name>
</gene>
<feature type="compositionally biased region" description="Polar residues" evidence="1">
    <location>
        <begin position="96"/>
        <end position="105"/>
    </location>
</feature>
<proteinExistence type="predicted"/>
<comment type="caution">
    <text evidence="2">The sequence shown here is derived from an EMBL/GenBank/DDBJ whole genome shotgun (WGS) entry which is preliminary data.</text>
</comment>
<name>A0AA40DSU6_9PEZI</name>
<evidence type="ECO:0000313" key="2">
    <source>
        <dbReference type="EMBL" id="KAK0714245.1"/>
    </source>
</evidence>
<reference evidence="2" key="1">
    <citation type="submission" date="2023-06" db="EMBL/GenBank/DDBJ databases">
        <title>Genome-scale phylogeny and comparative genomics of the fungal order Sordariales.</title>
        <authorList>
            <consortium name="Lawrence Berkeley National Laboratory"/>
            <person name="Hensen N."/>
            <person name="Bonometti L."/>
            <person name="Westerberg I."/>
            <person name="Brannstrom I.O."/>
            <person name="Guillou S."/>
            <person name="Cros-Aarteil S."/>
            <person name="Calhoun S."/>
            <person name="Haridas S."/>
            <person name="Kuo A."/>
            <person name="Mondo S."/>
            <person name="Pangilinan J."/>
            <person name="Riley R."/>
            <person name="Labutti K."/>
            <person name="Andreopoulos B."/>
            <person name="Lipzen A."/>
            <person name="Chen C."/>
            <person name="Yanf M."/>
            <person name="Daum C."/>
            <person name="Ng V."/>
            <person name="Clum A."/>
            <person name="Steindorff A."/>
            <person name="Ohm R."/>
            <person name="Martin F."/>
            <person name="Silar P."/>
            <person name="Natvig D."/>
            <person name="Lalanne C."/>
            <person name="Gautier V."/>
            <person name="Ament-Velasquez S.L."/>
            <person name="Kruys A."/>
            <person name="Hutchinson M.I."/>
            <person name="Powell A.J."/>
            <person name="Barry K."/>
            <person name="Miller A.N."/>
            <person name="Grigoriev I.V."/>
            <person name="Debuchy R."/>
            <person name="Gladieux P."/>
            <person name="Thoren M.H."/>
            <person name="Johannesson H."/>
        </authorList>
    </citation>
    <scope>NUCLEOTIDE SEQUENCE</scope>
    <source>
        <strain evidence="2">CBS 540.89</strain>
    </source>
</reference>
<feature type="compositionally biased region" description="Polar residues" evidence="1">
    <location>
        <begin position="112"/>
        <end position="124"/>
    </location>
</feature>
<protein>
    <submittedName>
        <fullName evidence="2">Uncharacterized protein</fullName>
    </submittedName>
</protein>
<sequence length="236" mass="26720">MDGRHAMLSLREFNRTPFCIGSCHLIRKWGEGLPVRGKSGGALEPWHRPTPCRWEWPVHIRQLERSWSMQVTGCYAHRALPPAWQKFCRSREFASVTPSHNPSKSTPRKWKNPSNYRQQHTTAAASRRICPQGTLSNGDQIHVEVLYLRGHGSRQRTLKLSPELLPSSLTHLHLTKSHPHPAQLNLLNKTPFLSGRIHQIKHNPRTTPHSHFLGCAQVDTDTAGNTLPVTSQASLC</sequence>
<dbReference type="Proteomes" id="UP001172159">
    <property type="component" value="Unassembled WGS sequence"/>
</dbReference>
<evidence type="ECO:0000256" key="1">
    <source>
        <dbReference type="SAM" id="MobiDB-lite"/>
    </source>
</evidence>
<accession>A0AA40DSU6</accession>
<dbReference type="EMBL" id="JAUKTV010000015">
    <property type="protein sequence ID" value="KAK0714245.1"/>
    <property type="molecule type" value="Genomic_DNA"/>
</dbReference>
<organism evidence="2 3">
    <name type="scientific">Apiosordaria backusii</name>
    <dbReference type="NCBI Taxonomy" id="314023"/>
    <lineage>
        <taxon>Eukaryota</taxon>
        <taxon>Fungi</taxon>
        <taxon>Dikarya</taxon>
        <taxon>Ascomycota</taxon>
        <taxon>Pezizomycotina</taxon>
        <taxon>Sordariomycetes</taxon>
        <taxon>Sordariomycetidae</taxon>
        <taxon>Sordariales</taxon>
        <taxon>Lasiosphaeriaceae</taxon>
        <taxon>Apiosordaria</taxon>
    </lineage>
</organism>